<gene>
    <name evidence="2" type="ORF">GIB67_014650</name>
</gene>
<name>A0A7J7LXY2_9MAGN</name>
<sequence>MAEVDSPFYPCINPSSFDLIIIGTGLPESILAAASAAAGKTVLHLDPNSFYGNYFSSLQLNEFTSFLQSQQDNISHRMTENPSSSDHNFICVNLKHNSLFSHIDISNPHSEDLGPSRKFSLDLSGPRLLFCADLMVDVLLKSGATHHIEFKGVDASFVYGGDGDDELMTVPDSRSAIFKSSILTLKEKRQLMSLFKIVQEHLLELDAMSASNEVTRSRTITDDDLESPFIDFLTKKGLPSNIKSIILYAIAMTDYDQETPLLHEDLVMKTKDGIKSFALHHMSLGRLPLQYHL</sequence>
<reference evidence="2 3" key="1">
    <citation type="journal article" date="2020" name="IScience">
        <title>Genome Sequencing of the Endangered Kingdonia uniflora (Circaeasteraceae, Ranunculales) Reveals Potential Mechanisms of Evolutionary Specialization.</title>
        <authorList>
            <person name="Sun Y."/>
            <person name="Deng T."/>
            <person name="Zhang A."/>
            <person name="Moore M.J."/>
            <person name="Landis J.B."/>
            <person name="Lin N."/>
            <person name="Zhang H."/>
            <person name="Zhang X."/>
            <person name="Huang J."/>
            <person name="Zhang X."/>
            <person name="Sun H."/>
            <person name="Wang H."/>
        </authorList>
    </citation>
    <scope>NUCLEOTIDE SEQUENCE [LARGE SCALE GENOMIC DNA]</scope>
    <source>
        <strain evidence="2">TB1705</strain>
        <tissue evidence="2">Leaf</tissue>
    </source>
</reference>
<comment type="caution">
    <text evidence="2">The sequence shown here is derived from an EMBL/GenBank/DDBJ whole genome shotgun (WGS) entry which is preliminary data.</text>
</comment>
<dbReference type="Gene3D" id="3.50.50.60">
    <property type="entry name" value="FAD/NAD(P)-binding domain"/>
    <property type="match status" value="1"/>
</dbReference>
<dbReference type="GO" id="GO:0016192">
    <property type="term" value="P:vesicle-mediated transport"/>
    <property type="evidence" value="ECO:0007669"/>
    <property type="project" value="TreeGrafter"/>
</dbReference>
<dbReference type="GO" id="GO:0007264">
    <property type="term" value="P:small GTPase-mediated signal transduction"/>
    <property type="evidence" value="ECO:0007669"/>
    <property type="project" value="InterPro"/>
</dbReference>
<dbReference type="OrthoDB" id="9446342at2759"/>
<dbReference type="GO" id="GO:0005092">
    <property type="term" value="F:GDP-dissociation inhibitor activity"/>
    <property type="evidence" value="ECO:0007669"/>
    <property type="project" value="InterPro"/>
</dbReference>
<dbReference type="Gene3D" id="1.10.405.10">
    <property type="entry name" value="Guanine Nucleotide Dissociation Inhibitor, domain 1"/>
    <property type="match status" value="1"/>
</dbReference>
<dbReference type="GO" id="GO:0005829">
    <property type="term" value="C:cytosol"/>
    <property type="evidence" value="ECO:0007669"/>
    <property type="project" value="TreeGrafter"/>
</dbReference>
<dbReference type="EMBL" id="JACGCM010001899">
    <property type="protein sequence ID" value="KAF6147511.1"/>
    <property type="molecule type" value="Genomic_DNA"/>
</dbReference>
<dbReference type="PANTHER" id="PTHR11787:SF4">
    <property type="entry name" value="CHM, RAB ESCORT PROTEIN 1"/>
    <property type="match status" value="1"/>
</dbReference>
<proteinExistence type="inferred from homology"/>
<dbReference type="PRINTS" id="PR00891">
    <property type="entry name" value="RABGDIREP"/>
</dbReference>
<dbReference type="AlphaFoldDB" id="A0A7J7LXY2"/>
<dbReference type="Proteomes" id="UP000541444">
    <property type="component" value="Unassembled WGS sequence"/>
</dbReference>
<dbReference type="GO" id="GO:0005634">
    <property type="term" value="C:nucleus"/>
    <property type="evidence" value="ECO:0007669"/>
    <property type="project" value="TreeGrafter"/>
</dbReference>
<dbReference type="SUPFAM" id="SSF51905">
    <property type="entry name" value="FAD/NAD(P)-binding domain"/>
    <property type="match status" value="1"/>
</dbReference>
<dbReference type="Gene3D" id="3.30.519.10">
    <property type="entry name" value="Guanine Nucleotide Dissociation Inhibitor, domain 2"/>
    <property type="match status" value="1"/>
</dbReference>
<dbReference type="InterPro" id="IPR036188">
    <property type="entry name" value="FAD/NAD-bd_sf"/>
</dbReference>
<comment type="similarity">
    <text evidence="1">Belongs to the Rab GDI family.</text>
</comment>
<evidence type="ECO:0000313" key="2">
    <source>
        <dbReference type="EMBL" id="KAF6147511.1"/>
    </source>
</evidence>
<protein>
    <submittedName>
        <fullName evidence="2">Uncharacterized protein</fullName>
    </submittedName>
</protein>
<keyword evidence="3" id="KW-1185">Reference proteome</keyword>
<evidence type="ECO:0000256" key="1">
    <source>
        <dbReference type="ARBA" id="ARBA00005593"/>
    </source>
</evidence>
<dbReference type="GO" id="GO:0005968">
    <property type="term" value="C:Rab-protein geranylgeranyltransferase complex"/>
    <property type="evidence" value="ECO:0007669"/>
    <property type="project" value="TreeGrafter"/>
</dbReference>
<dbReference type="InterPro" id="IPR018203">
    <property type="entry name" value="GDP_dissociation_inhibitor"/>
</dbReference>
<accession>A0A7J7LXY2</accession>
<dbReference type="Pfam" id="PF00996">
    <property type="entry name" value="GDI"/>
    <property type="match status" value="2"/>
</dbReference>
<evidence type="ECO:0000313" key="3">
    <source>
        <dbReference type="Proteomes" id="UP000541444"/>
    </source>
</evidence>
<dbReference type="PANTHER" id="PTHR11787">
    <property type="entry name" value="RAB GDP-DISSOCIATION INHIBITOR"/>
    <property type="match status" value="1"/>
</dbReference>
<organism evidence="2 3">
    <name type="scientific">Kingdonia uniflora</name>
    <dbReference type="NCBI Taxonomy" id="39325"/>
    <lineage>
        <taxon>Eukaryota</taxon>
        <taxon>Viridiplantae</taxon>
        <taxon>Streptophyta</taxon>
        <taxon>Embryophyta</taxon>
        <taxon>Tracheophyta</taxon>
        <taxon>Spermatophyta</taxon>
        <taxon>Magnoliopsida</taxon>
        <taxon>Ranunculales</taxon>
        <taxon>Circaeasteraceae</taxon>
        <taxon>Kingdonia</taxon>
    </lineage>
</organism>